<proteinExistence type="predicted"/>
<dbReference type="KEGG" id="mmab:HQ865_21855"/>
<protein>
    <submittedName>
        <fullName evidence="2">Uncharacterized protein</fullName>
    </submittedName>
</protein>
<feature type="chain" id="PRO_5028991939" evidence="1">
    <location>
        <begin position="21"/>
        <end position="268"/>
    </location>
</feature>
<dbReference type="RefSeq" id="WP_173416942.1">
    <property type="nucleotide sequence ID" value="NZ_CP054139.1"/>
</dbReference>
<reference evidence="2 3" key="1">
    <citation type="submission" date="2020-05" db="EMBL/GenBank/DDBJ databases">
        <title>Mucilaginibacter mali sp. nov.</title>
        <authorList>
            <person name="Kim H.S."/>
            <person name="Lee K.C."/>
            <person name="Suh M.K."/>
            <person name="Kim J.-S."/>
            <person name="Han K.-I."/>
            <person name="Eom M.K."/>
            <person name="Shin Y.K."/>
            <person name="Lee J.-S."/>
        </authorList>
    </citation>
    <scope>NUCLEOTIDE SEQUENCE [LARGE SCALE GENOMIC DNA]</scope>
    <source>
        <strain evidence="2 3">G2-14</strain>
    </source>
</reference>
<feature type="signal peptide" evidence="1">
    <location>
        <begin position="1"/>
        <end position="20"/>
    </location>
</feature>
<dbReference type="Proteomes" id="UP000505355">
    <property type="component" value="Chromosome"/>
</dbReference>
<dbReference type="EMBL" id="CP054139">
    <property type="protein sequence ID" value="QKJ32292.1"/>
    <property type="molecule type" value="Genomic_DNA"/>
</dbReference>
<keyword evidence="1" id="KW-0732">Signal</keyword>
<accession>A0A7D4QHV1</accession>
<evidence type="ECO:0000313" key="3">
    <source>
        <dbReference type="Proteomes" id="UP000505355"/>
    </source>
</evidence>
<gene>
    <name evidence="2" type="ORF">HQ865_21855</name>
</gene>
<keyword evidence="3" id="KW-1185">Reference proteome</keyword>
<name>A0A7D4QHV1_9SPHI</name>
<evidence type="ECO:0000313" key="2">
    <source>
        <dbReference type="EMBL" id="QKJ32292.1"/>
    </source>
</evidence>
<sequence>MIKRLMVVLGLLLLAQHLFAQELYVNTEPASNMATRSLGIRLEDQGYSSNGLKNRNTLELMYGASKNLMLHTSLYASDYYQPSRRFEGYSFYGKYRFLSVDSVQRHFRGAVFAKWASINNPLLNQEISLEGDNSGWQSGLVFTQLLHKLAISGSASYLRAFDNRGGYALPLGNPRDAVGYTLSAGYLVYPKSYTNYQQVNINLYAELLGKNNPGYGQSYLDVAPAVQFIFNSVFRVDLSYRAPLYNNMQRNSQNMYLIRLEYNLFNLF</sequence>
<evidence type="ECO:0000256" key="1">
    <source>
        <dbReference type="SAM" id="SignalP"/>
    </source>
</evidence>
<dbReference type="AlphaFoldDB" id="A0A7D4QHV1"/>
<organism evidence="2 3">
    <name type="scientific">Mucilaginibacter mali</name>
    <dbReference type="NCBI Taxonomy" id="2740462"/>
    <lineage>
        <taxon>Bacteria</taxon>
        <taxon>Pseudomonadati</taxon>
        <taxon>Bacteroidota</taxon>
        <taxon>Sphingobacteriia</taxon>
        <taxon>Sphingobacteriales</taxon>
        <taxon>Sphingobacteriaceae</taxon>
        <taxon>Mucilaginibacter</taxon>
    </lineage>
</organism>